<protein>
    <recommendedName>
        <fullName evidence="3">Reverse transcriptase zinc-binding domain-containing protein</fullName>
    </recommendedName>
</protein>
<dbReference type="EMBL" id="JAIQCV010000013">
    <property type="protein sequence ID" value="KAH1031094.1"/>
    <property type="molecule type" value="Genomic_DNA"/>
</dbReference>
<reference evidence="1 2" key="1">
    <citation type="journal article" date="2021" name="Plant Biotechnol. J.">
        <title>Multi-omics assisted identification of the key and species-specific regulatory components of drought-tolerant mechanisms in Gossypium stocksii.</title>
        <authorList>
            <person name="Yu D."/>
            <person name="Ke L."/>
            <person name="Zhang D."/>
            <person name="Wu Y."/>
            <person name="Sun Y."/>
            <person name="Mei J."/>
            <person name="Sun J."/>
            <person name="Sun Y."/>
        </authorList>
    </citation>
    <scope>NUCLEOTIDE SEQUENCE [LARGE SCALE GENOMIC DNA]</scope>
    <source>
        <strain evidence="2">cv. E1</strain>
        <tissue evidence="1">Leaf</tissue>
    </source>
</reference>
<evidence type="ECO:0000313" key="2">
    <source>
        <dbReference type="Proteomes" id="UP000828251"/>
    </source>
</evidence>
<name>A0A9D3U701_9ROSI</name>
<organism evidence="1 2">
    <name type="scientific">Gossypium stocksii</name>
    <dbReference type="NCBI Taxonomy" id="47602"/>
    <lineage>
        <taxon>Eukaryota</taxon>
        <taxon>Viridiplantae</taxon>
        <taxon>Streptophyta</taxon>
        <taxon>Embryophyta</taxon>
        <taxon>Tracheophyta</taxon>
        <taxon>Spermatophyta</taxon>
        <taxon>Magnoliopsida</taxon>
        <taxon>eudicotyledons</taxon>
        <taxon>Gunneridae</taxon>
        <taxon>Pentapetalae</taxon>
        <taxon>rosids</taxon>
        <taxon>malvids</taxon>
        <taxon>Malvales</taxon>
        <taxon>Malvaceae</taxon>
        <taxon>Malvoideae</taxon>
        <taxon>Gossypium</taxon>
    </lineage>
</organism>
<comment type="caution">
    <text evidence="1">The sequence shown here is derived from an EMBL/GenBank/DDBJ whole genome shotgun (WGS) entry which is preliminary data.</text>
</comment>
<proteinExistence type="predicted"/>
<evidence type="ECO:0000313" key="1">
    <source>
        <dbReference type="EMBL" id="KAH1031094.1"/>
    </source>
</evidence>
<dbReference type="AlphaFoldDB" id="A0A9D3U701"/>
<keyword evidence="2" id="KW-1185">Reference proteome</keyword>
<gene>
    <name evidence="1" type="ORF">J1N35_043268</name>
</gene>
<accession>A0A9D3U701</accession>
<dbReference type="OrthoDB" id="1435920at2759"/>
<sequence length="143" mass="16557">MKIGYSLITKTKALWVQILRAKYSFHERFSDSIIQNRCSYIWKAIAKAWPLLHNNMIWSTGNGRYVRCWEDNWVPNVGPLNQYVPSQDNGDWNLDLFRLWLPEEVVHRIISILPPSELVGPDILSWSRIMAGGVIRDAEESGS</sequence>
<dbReference type="Proteomes" id="UP000828251">
    <property type="component" value="Unassembled WGS sequence"/>
</dbReference>
<evidence type="ECO:0008006" key="3">
    <source>
        <dbReference type="Google" id="ProtNLM"/>
    </source>
</evidence>